<evidence type="ECO:0000259" key="1">
    <source>
        <dbReference type="Pfam" id="PF12770"/>
    </source>
</evidence>
<dbReference type="EMBL" id="ML120464">
    <property type="protein sequence ID" value="RPA92813.1"/>
    <property type="molecule type" value="Genomic_DNA"/>
</dbReference>
<dbReference type="Gene3D" id="1.25.40.10">
    <property type="entry name" value="Tetratricopeptide repeat domain"/>
    <property type="match status" value="2"/>
</dbReference>
<feature type="domain" description="CHAT" evidence="1">
    <location>
        <begin position="701"/>
        <end position="1009"/>
    </location>
</feature>
<proteinExistence type="predicted"/>
<dbReference type="Pfam" id="PF12770">
    <property type="entry name" value="CHAT"/>
    <property type="match status" value="1"/>
</dbReference>
<dbReference type="InterPro" id="IPR011990">
    <property type="entry name" value="TPR-like_helical_dom_sf"/>
</dbReference>
<reference evidence="2 3" key="1">
    <citation type="journal article" date="2018" name="Nat. Ecol. Evol.">
        <title>Pezizomycetes genomes reveal the molecular basis of ectomycorrhizal truffle lifestyle.</title>
        <authorList>
            <person name="Murat C."/>
            <person name="Payen T."/>
            <person name="Noel B."/>
            <person name="Kuo A."/>
            <person name="Morin E."/>
            <person name="Chen J."/>
            <person name="Kohler A."/>
            <person name="Krizsan K."/>
            <person name="Balestrini R."/>
            <person name="Da Silva C."/>
            <person name="Montanini B."/>
            <person name="Hainaut M."/>
            <person name="Levati E."/>
            <person name="Barry K.W."/>
            <person name="Belfiori B."/>
            <person name="Cichocki N."/>
            <person name="Clum A."/>
            <person name="Dockter R.B."/>
            <person name="Fauchery L."/>
            <person name="Guy J."/>
            <person name="Iotti M."/>
            <person name="Le Tacon F."/>
            <person name="Lindquist E.A."/>
            <person name="Lipzen A."/>
            <person name="Malagnac F."/>
            <person name="Mello A."/>
            <person name="Molinier V."/>
            <person name="Miyauchi S."/>
            <person name="Poulain J."/>
            <person name="Riccioni C."/>
            <person name="Rubini A."/>
            <person name="Sitrit Y."/>
            <person name="Splivallo R."/>
            <person name="Traeger S."/>
            <person name="Wang M."/>
            <person name="Zifcakova L."/>
            <person name="Wipf D."/>
            <person name="Zambonelli A."/>
            <person name="Paolocci F."/>
            <person name="Nowrousian M."/>
            <person name="Ottonello S."/>
            <person name="Baldrian P."/>
            <person name="Spatafora J.W."/>
            <person name="Henrissat B."/>
            <person name="Nagy L.G."/>
            <person name="Aury J.M."/>
            <person name="Wincker P."/>
            <person name="Grigoriev I.V."/>
            <person name="Bonfante P."/>
            <person name="Martin F.M."/>
        </authorList>
    </citation>
    <scope>NUCLEOTIDE SEQUENCE [LARGE SCALE GENOMIC DNA]</scope>
    <source>
        <strain evidence="2 3">120613-1</strain>
    </source>
</reference>
<dbReference type="Pfam" id="PF13374">
    <property type="entry name" value="TPR_10"/>
    <property type="match status" value="2"/>
</dbReference>
<dbReference type="OrthoDB" id="9991317at2759"/>
<dbReference type="PANTHER" id="PTHR10098">
    <property type="entry name" value="RAPSYN-RELATED"/>
    <property type="match status" value="1"/>
</dbReference>
<dbReference type="STRING" id="1336337.A0A3N4J3A7"/>
<evidence type="ECO:0000313" key="2">
    <source>
        <dbReference type="EMBL" id="RPA92813.1"/>
    </source>
</evidence>
<dbReference type="AlphaFoldDB" id="A0A3N4J3A7"/>
<dbReference type="PANTHER" id="PTHR10098:SF108">
    <property type="entry name" value="TETRATRICOPEPTIDE REPEAT PROTEIN 28"/>
    <property type="match status" value="1"/>
</dbReference>
<dbReference type="SUPFAM" id="SSF48452">
    <property type="entry name" value="TPR-like"/>
    <property type="match status" value="1"/>
</dbReference>
<dbReference type="InterPro" id="IPR024983">
    <property type="entry name" value="CHAT_dom"/>
</dbReference>
<evidence type="ECO:0000313" key="3">
    <source>
        <dbReference type="Proteomes" id="UP000276215"/>
    </source>
</evidence>
<organism evidence="2 3">
    <name type="scientific">Choiromyces venosus 120613-1</name>
    <dbReference type="NCBI Taxonomy" id="1336337"/>
    <lineage>
        <taxon>Eukaryota</taxon>
        <taxon>Fungi</taxon>
        <taxon>Dikarya</taxon>
        <taxon>Ascomycota</taxon>
        <taxon>Pezizomycotina</taxon>
        <taxon>Pezizomycetes</taxon>
        <taxon>Pezizales</taxon>
        <taxon>Tuberaceae</taxon>
        <taxon>Choiromyces</taxon>
    </lineage>
</organism>
<dbReference type="Gene3D" id="1.20.120.660">
    <property type="entry name" value="IL-4 antagonist (De novo design) like domain"/>
    <property type="match status" value="1"/>
</dbReference>
<dbReference type="Proteomes" id="UP000276215">
    <property type="component" value="Unassembled WGS sequence"/>
</dbReference>
<accession>A0A3N4J3A7</accession>
<gene>
    <name evidence="2" type="ORF">L873DRAFT_129687</name>
</gene>
<name>A0A3N4J3A7_9PEZI</name>
<keyword evidence="3" id="KW-1185">Reference proteome</keyword>
<sequence length="1009" mass="111930">MCNRNSKIPVPIRIMATRVPGLDFFRKYEPPGNLSDLNIAITEAEKASEAHSSDDPNRIRSLNSWSAMLLMRFERQGDLKDLQSAICKSEEVVGAGNIGHTSALANLSVMFIRRFERIGNPDDVQQAIKHGEEALAATPQDHPDRADMYNNLGNMLFRRFNRTGDLDDLQRAIKHGETALAVTPRDHLNRITIYNSLGSMLSRRFERIGDLDDLQQAIKHGEAALAVIHRDHSDRVGIYNNLGNMYSTRFEWTGDLDDLQQAIKHGEAALAATPRDHPSRASIHNNLGNMFSAIFERIGDFDDLQQAIKHGETALAAIPQDHPDRAGIYNNLSNISSMRFGRTEDPDDFQKAIKYGEAALATIPRDHPDRTAIYHNLGNKFFARFEQIRNPDDLQQAIKHGEAALASTPLDHPQRSLLCTCLGHKLLLRSPGTGSGADRSESLRLFLEAWHSVMSPPKDRITGARRAAQLLYSAGNFGESSSILEDAVNLMPRVNLRSLKRDDQQYILSALSGLAAIASSVALQAGNGAYNSLKLLELGRGVIMGFAIDSRSDISELQADYPHLCDKFDRLRAEIDSPMNEIEREQGGTPDQCRDRAISRRREAIDEMENIISYIRTLPGYTGFLLPPSPDTLMKMAENGPIVVFNSTSYRSDAIIVTASAITSLELPKLDHEETGRWMKKLASFGGSGFKRHQDNKQLKELLIWLWDAAAGPVFDELYRCRAFSSAEIGSTNLKRIWWIGVGFLSMAPFHAAGDHSRGSTRNTSSRAISTYIPTIKALSYSRQTKFQLFDECDASFSPERPKNARLLLVPMPETPGASRLPGVDQEIKSICDSATENAFATTVLNNPTPADVLKQVQHHDITHFACHGVSEINPSDSHLVLLTPDGENADKLMVRDISNASTRNSKLAYLSACCSAKNSSNDLADEVIHLASEFQLAGFSHVLATMWDSDDQACLDVAKEFYRLLFNCVGNDDGHQKVAIAFHEAVKKVRDKRPQNPLTWGTFIHSGA</sequence>
<protein>
    <submittedName>
        <fullName evidence="2">TPR-like protein</fullName>
    </submittedName>
</protein>